<comment type="caution">
    <text evidence="7">The sequence shown here is derived from an EMBL/GenBank/DDBJ whole genome shotgun (WGS) entry which is preliminary data.</text>
</comment>
<dbReference type="Pfam" id="PF04932">
    <property type="entry name" value="Wzy_C"/>
    <property type="match status" value="1"/>
</dbReference>
<evidence type="ECO:0000256" key="1">
    <source>
        <dbReference type="ARBA" id="ARBA00004141"/>
    </source>
</evidence>
<evidence type="ECO:0000256" key="3">
    <source>
        <dbReference type="ARBA" id="ARBA00022989"/>
    </source>
</evidence>
<evidence type="ECO:0000259" key="6">
    <source>
        <dbReference type="Pfam" id="PF04932"/>
    </source>
</evidence>
<evidence type="ECO:0000256" key="4">
    <source>
        <dbReference type="ARBA" id="ARBA00023136"/>
    </source>
</evidence>
<protein>
    <recommendedName>
        <fullName evidence="6">O-antigen ligase-related domain-containing protein</fullName>
    </recommendedName>
</protein>
<dbReference type="PANTHER" id="PTHR37422:SF13">
    <property type="entry name" value="LIPOPOLYSACCHARIDE BIOSYNTHESIS PROTEIN PA4999-RELATED"/>
    <property type="match status" value="1"/>
</dbReference>
<feature type="transmembrane region" description="Helical" evidence="5">
    <location>
        <begin position="344"/>
        <end position="367"/>
    </location>
</feature>
<feature type="transmembrane region" description="Helical" evidence="5">
    <location>
        <begin position="374"/>
        <end position="392"/>
    </location>
</feature>
<feature type="transmembrane region" description="Helical" evidence="5">
    <location>
        <begin position="186"/>
        <end position="205"/>
    </location>
</feature>
<keyword evidence="2 5" id="KW-0812">Transmembrane</keyword>
<feature type="transmembrane region" description="Helical" evidence="5">
    <location>
        <begin position="240"/>
        <end position="259"/>
    </location>
</feature>
<evidence type="ECO:0000256" key="5">
    <source>
        <dbReference type="SAM" id="Phobius"/>
    </source>
</evidence>
<keyword evidence="4 5" id="KW-0472">Membrane</keyword>
<name>A0ABP7L8B6_9MICO</name>
<dbReference type="EMBL" id="BAABCN010000018">
    <property type="protein sequence ID" value="GAA3896039.1"/>
    <property type="molecule type" value="Genomic_DNA"/>
</dbReference>
<feature type="transmembrane region" description="Helical" evidence="5">
    <location>
        <begin position="64"/>
        <end position="83"/>
    </location>
</feature>
<dbReference type="Proteomes" id="UP001501803">
    <property type="component" value="Unassembled WGS sequence"/>
</dbReference>
<dbReference type="InterPro" id="IPR051533">
    <property type="entry name" value="WaaL-like"/>
</dbReference>
<feature type="transmembrane region" description="Helical" evidence="5">
    <location>
        <begin position="217"/>
        <end position="234"/>
    </location>
</feature>
<evidence type="ECO:0000313" key="8">
    <source>
        <dbReference type="Proteomes" id="UP001501803"/>
    </source>
</evidence>
<feature type="transmembrane region" description="Helical" evidence="5">
    <location>
        <begin position="266"/>
        <end position="285"/>
    </location>
</feature>
<dbReference type="PANTHER" id="PTHR37422">
    <property type="entry name" value="TEICHURONIC ACID BIOSYNTHESIS PROTEIN TUAE"/>
    <property type="match status" value="1"/>
</dbReference>
<evidence type="ECO:0000313" key="7">
    <source>
        <dbReference type="EMBL" id="GAA3896039.1"/>
    </source>
</evidence>
<gene>
    <name evidence="7" type="ORF">GCM10022381_41910</name>
</gene>
<dbReference type="RefSeq" id="WP_345069886.1">
    <property type="nucleotide sequence ID" value="NZ_BAABCN010000018.1"/>
</dbReference>
<evidence type="ECO:0000256" key="2">
    <source>
        <dbReference type="ARBA" id="ARBA00022692"/>
    </source>
</evidence>
<feature type="domain" description="O-antigen ligase-related" evidence="6">
    <location>
        <begin position="223"/>
        <end position="352"/>
    </location>
</feature>
<comment type="subcellular location">
    <subcellularLocation>
        <location evidence="1">Membrane</location>
        <topology evidence="1">Multi-pass membrane protein</topology>
    </subcellularLocation>
</comment>
<proteinExistence type="predicted"/>
<organism evidence="7 8">
    <name type="scientific">Leifsonia kafniensis</name>
    <dbReference type="NCBI Taxonomy" id="475957"/>
    <lineage>
        <taxon>Bacteria</taxon>
        <taxon>Bacillati</taxon>
        <taxon>Actinomycetota</taxon>
        <taxon>Actinomycetes</taxon>
        <taxon>Micrococcales</taxon>
        <taxon>Microbacteriaceae</taxon>
        <taxon>Leifsonia</taxon>
    </lineage>
</organism>
<sequence length="442" mass="45641">MLTLIATAVILVSLLLVVWTSHGGLATATVAVIASLTVFPIEVFSWGEASATHTTTAGATWSLASYQIALILAVLIVPGWMVLKGIAPPLLFLPALLFVVVVAQSNTPPHVLMGVAQWGFVALAWGFGWALSRGVGRGQISETFLAVVVTGAVAAHAVGAVMQIVGLSGVSTIEIGALTIPRVSGFAGHSGNLGKILILLVVMLLPLTRSSNRAARNWSLAGTATAFVLVTLTFSRANTLAIIGALGIWFVFGPGAGLIRRIVMPAIMVVVALPVIILLVLRNSSDPSGGSRPQLLESALIQIGKTFWFGVGPNGYLSTVSEISALAAGGLPVHSALLLAFTELGFVGSIFVAVPLVVVIVGAVMTIRKGGRRGLVALAFVSALPGLAVIAATGWGLMYMHILLLLMMVVGYTSAATTPWADEEGVTGLKPIGKLSRKSVLA</sequence>
<dbReference type="InterPro" id="IPR007016">
    <property type="entry name" value="O-antigen_ligase-rel_domated"/>
</dbReference>
<accession>A0ABP7L8B6</accession>
<keyword evidence="8" id="KW-1185">Reference proteome</keyword>
<feature type="transmembrane region" description="Helical" evidence="5">
    <location>
        <begin position="143"/>
        <end position="166"/>
    </location>
</feature>
<feature type="transmembrane region" description="Helical" evidence="5">
    <location>
        <begin position="111"/>
        <end position="131"/>
    </location>
</feature>
<reference evidence="8" key="1">
    <citation type="journal article" date="2019" name="Int. J. Syst. Evol. Microbiol.">
        <title>The Global Catalogue of Microorganisms (GCM) 10K type strain sequencing project: providing services to taxonomists for standard genome sequencing and annotation.</title>
        <authorList>
            <consortium name="The Broad Institute Genomics Platform"/>
            <consortium name="The Broad Institute Genome Sequencing Center for Infectious Disease"/>
            <person name="Wu L."/>
            <person name="Ma J."/>
        </authorList>
    </citation>
    <scope>NUCLEOTIDE SEQUENCE [LARGE SCALE GENOMIC DNA]</scope>
    <source>
        <strain evidence="8">JCM 17021</strain>
    </source>
</reference>
<keyword evidence="3 5" id="KW-1133">Transmembrane helix</keyword>